<reference evidence="1" key="1">
    <citation type="submission" date="2014-05" db="EMBL/GenBank/DDBJ databases">
        <authorList>
            <person name="Chronopoulou M."/>
        </authorList>
    </citation>
    <scope>NUCLEOTIDE SEQUENCE</scope>
    <source>
        <tissue evidence="1">Whole organism</tissue>
    </source>
</reference>
<dbReference type="AlphaFoldDB" id="A0A0K2USE5"/>
<accession>A0A0K2USE5</accession>
<name>A0A0K2USE5_LEPSM</name>
<proteinExistence type="predicted"/>
<sequence>MVHYEEFISRVEVTVHTIGFLE</sequence>
<protein>
    <submittedName>
        <fullName evidence="1">Uncharacterized protein</fullName>
    </submittedName>
</protein>
<organism evidence="1">
    <name type="scientific">Lepeophtheirus salmonis</name>
    <name type="common">Salmon louse</name>
    <name type="synonym">Caligus salmonis</name>
    <dbReference type="NCBI Taxonomy" id="72036"/>
    <lineage>
        <taxon>Eukaryota</taxon>
        <taxon>Metazoa</taxon>
        <taxon>Ecdysozoa</taxon>
        <taxon>Arthropoda</taxon>
        <taxon>Crustacea</taxon>
        <taxon>Multicrustacea</taxon>
        <taxon>Hexanauplia</taxon>
        <taxon>Copepoda</taxon>
        <taxon>Siphonostomatoida</taxon>
        <taxon>Caligidae</taxon>
        <taxon>Lepeophtheirus</taxon>
    </lineage>
</organism>
<evidence type="ECO:0000313" key="1">
    <source>
        <dbReference type="EMBL" id="CDW40807.1"/>
    </source>
</evidence>
<dbReference type="EMBL" id="HACA01023446">
    <property type="protein sequence ID" value="CDW40807.1"/>
    <property type="molecule type" value="Transcribed_RNA"/>
</dbReference>